<keyword evidence="4" id="KW-1185">Reference proteome</keyword>
<proteinExistence type="predicted"/>
<dbReference type="SUPFAM" id="SSF55874">
    <property type="entry name" value="ATPase domain of HSP90 chaperone/DNA topoisomerase II/histidine kinase"/>
    <property type="match status" value="1"/>
</dbReference>
<dbReference type="PANTHER" id="PTHR35526:SF3">
    <property type="entry name" value="ANTI-SIGMA-F FACTOR RSBW"/>
    <property type="match status" value="1"/>
</dbReference>
<gene>
    <name evidence="3" type="primary">spoIIAB</name>
    <name evidence="3" type="ORF">Pan189_08970</name>
</gene>
<keyword evidence="3" id="KW-0808">Transferase</keyword>
<evidence type="ECO:0000259" key="2">
    <source>
        <dbReference type="Pfam" id="PF13581"/>
    </source>
</evidence>
<name>A0A517QY65_9PLAN</name>
<feature type="domain" description="Histidine kinase/HSP90-like ATPase" evidence="2">
    <location>
        <begin position="18"/>
        <end position="132"/>
    </location>
</feature>
<dbReference type="InterPro" id="IPR050267">
    <property type="entry name" value="Anti-sigma-factor_SerPK"/>
</dbReference>
<dbReference type="Gene3D" id="3.30.565.10">
    <property type="entry name" value="Histidine kinase-like ATPase, C-terminal domain"/>
    <property type="match status" value="1"/>
</dbReference>
<dbReference type="Proteomes" id="UP000317318">
    <property type="component" value="Chromosome"/>
</dbReference>
<evidence type="ECO:0000256" key="1">
    <source>
        <dbReference type="ARBA" id="ARBA00022527"/>
    </source>
</evidence>
<keyword evidence="1" id="KW-0418">Kinase</keyword>
<sequence>MAWVEEFEITIPNDTAEGQRVQERIVAKLEELDFPERDVFGVRLALEEALVNAIKHGNGMDEEKTVQIGCWISDDRVRIEIEDEGPGFDPGDVPDPTLDENLERPCGRGLMLIRSFMSRCEYVGRGNKVILEKERAPATTEKTGS</sequence>
<dbReference type="CDD" id="cd16936">
    <property type="entry name" value="HATPase_RsbW-like"/>
    <property type="match status" value="1"/>
</dbReference>
<dbReference type="EMBL" id="CP036268">
    <property type="protein sequence ID" value="QDT36538.1"/>
    <property type="molecule type" value="Genomic_DNA"/>
</dbReference>
<dbReference type="RefSeq" id="WP_145362739.1">
    <property type="nucleotide sequence ID" value="NZ_CP036268.1"/>
</dbReference>
<dbReference type="PANTHER" id="PTHR35526">
    <property type="entry name" value="ANTI-SIGMA-F FACTOR RSBW-RELATED"/>
    <property type="match status" value="1"/>
</dbReference>
<evidence type="ECO:0000313" key="3">
    <source>
        <dbReference type="EMBL" id="QDT36538.1"/>
    </source>
</evidence>
<reference evidence="3 4" key="1">
    <citation type="submission" date="2019-02" db="EMBL/GenBank/DDBJ databases">
        <title>Deep-cultivation of Planctomycetes and their phenomic and genomic characterization uncovers novel biology.</title>
        <authorList>
            <person name="Wiegand S."/>
            <person name="Jogler M."/>
            <person name="Boedeker C."/>
            <person name="Pinto D."/>
            <person name="Vollmers J."/>
            <person name="Rivas-Marin E."/>
            <person name="Kohn T."/>
            <person name="Peeters S.H."/>
            <person name="Heuer A."/>
            <person name="Rast P."/>
            <person name="Oberbeckmann S."/>
            <person name="Bunk B."/>
            <person name="Jeske O."/>
            <person name="Meyerdierks A."/>
            <person name="Storesund J.E."/>
            <person name="Kallscheuer N."/>
            <person name="Luecker S."/>
            <person name="Lage O.M."/>
            <person name="Pohl T."/>
            <person name="Merkel B.J."/>
            <person name="Hornburger P."/>
            <person name="Mueller R.-W."/>
            <person name="Bruemmer F."/>
            <person name="Labrenz M."/>
            <person name="Spormann A.M."/>
            <person name="Op den Camp H."/>
            <person name="Overmann J."/>
            <person name="Amann R."/>
            <person name="Jetten M.S.M."/>
            <person name="Mascher T."/>
            <person name="Medema M.H."/>
            <person name="Devos D.P."/>
            <person name="Kaster A.-K."/>
            <person name="Ovreas L."/>
            <person name="Rohde M."/>
            <person name="Galperin M.Y."/>
            <person name="Jogler C."/>
        </authorList>
    </citation>
    <scope>NUCLEOTIDE SEQUENCE [LARGE SCALE GENOMIC DNA]</scope>
    <source>
        <strain evidence="3 4">Pan189</strain>
    </source>
</reference>
<keyword evidence="1" id="KW-0723">Serine/threonine-protein kinase</keyword>
<dbReference type="InterPro" id="IPR036890">
    <property type="entry name" value="HATPase_C_sf"/>
</dbReference>
<dbReference type="Pfam" id="PF13581">
    <property type="entry name" value="HATPase_c_2"/>
    <property type="match status" value="1"/>
</dbReference>
<dbReference type="OrthoDB" id="9792240at2"/>
<organism evidence="3 4">
    <name type="scientific">Stratiformator vulcanicus</name>
    <dbReference type="NCBI Taxonomy" id="2527980"/>
    <lineage>
        <taxon>Bacteria</taxon>
        <taxon>Pseudomonadati</taxon>
        <taxon>Planctomycetota</taxon>
        <taxon>Planctomycetia</taxon>
        <taxon>Planctomycetales</taxon>
        <taxon>Planctomycetaceae</taxon>
        <taxon>Stratiformator</taxon>
    </lineage>
</organism>
<dbReference type="AlphaFoldDB" id="A0A517QY65"/>
<dbReference type="EC" id="2.7.11.1" evidence="3"/>
<protein>
    <submittedName>
        <fullName evidence="3">Anti-sigma F factor</fullName>
        <ecNumber evidence="3">2.7.11.1</ecNumber>
    </submittedName>
</protein>
<dbReference type="InterPro" id="IPR003594">
    <property type="entry name" value="HATPase_dom"/>
</dbReference>
<evidence type="ECO:0000313" key="4">
    <source>
        <dbReference type="Proteomes" id="UP000317318"/>
    </source>
</evidence>
<accession>A0A517QY65</accession>
<dbReference type="GO" id="GO:0004674">
    <property type="term" value="F:protein serine/threonine kinase activity"/>
    <property type="evidence" value="ECO:0007669"/>
    <property type="project" value="UniProtKB-KW"/>
</dbReference>
<dbReference type="KEGG" id="svp:Pan189_08970"/>